<keyword evidence="3" id="KW-0732">Signal</keyword>
<dbReference type="CDD" id="cd13663">
    <property type="entry name" value="PBP2_PotD_PotF_like_2"/>
    <property type="match status" value="1"/>
</dbReference>
<dbReference type="GO" id="GO:0042597">
    <property type="term" value="C:periplasmic space"/>
    <property type="evidence" value="ECO:0007669"/>
    <property type="project" value="UniProtKB-SubCell"/>
</dbReference>
<evidence type="ECO:0000256" key="4">
    <source>
        <dbReference type="ARBA" id="ARBA00022764"/>
    </source>
</evidence>
<dbReference type="Gene3D" id="3.40.190.10">
    <property type="entry name" value="Periplasmic binding protein-like II"/>
    <property type="match status" value="2"/>
</dbReference>
<evidence type="ECO:0000256" key="3">
    <source>
        <dbReference type="ARBA" id="ARBA00022729"/>
    </source>
</evidence>
<proteinExistence type="predicted"/>
<dbReference type="PRINTS" id="PR00909">
    <property type="entry name" value="SPERMDNBNDNG"/>
</dbReference>
<name>A0A288QVU0_9LACO</name>
<comment type="subcellular location">
    <subcellularLocation>
        <location evidence="1">Periplasm</location>
    </subcellularLocation>
</comment>
<evidence type="ECO:0000313" key="6">
    <source>
        <dbReference type="Proteomes" id="UP000254912"/>
    </source>
</evidence>
<dbReference type="AlphaFoldDB" id="A0A288QVU0"/>
<keyword evidence="4" id="KW-0574">Periplasm</keyword>
<reference evidence="5 6" key="1">
    <citation type="submission" date="2018-07" db="EMBL/GenBank/DDBJ databases">
        <title>Genomic Encyclopedia of Type Strains, Phase III (KMG-III): the genomes of soil and plant-associated and newly described type strains.</title>
        <authorList>
            <person name="Whitman W."/>
        </authorList>
    </citation>
    <scope>NUCLEOTIDE SEQUENCE [LARGE SCALE GENOMIC DNA]</scope>
    <source>
        <strain evidence="5 6">CECT 7031</strain>
    </source>
</reference>
<dbReference type="EMBL" id="QRAS01000004">
    <property type="protein sequence ID" value="RDL01525.1"/>
    <property type="molecule type" value="Genomic_DNA"/>
</dbReference>
<dbReference type="SUPFAM" id="SSF53850">
    <property type="entry name" value="Periplasmic binding protein-like II"/>
    <property type="match status" value="1"/>
</dbReference>
<dbReference type="PANTHER" id="PTHR30222:SF17">
    <property type="entry name" value="SPERMIDINE_PUTRESCINE-BINDING PERIPLASMIC PROTEIN"/>
    <property type="match status" value="1"/>
</dbReference>
<dbReference type="GeneID" id="94545486"/>
<comment type="caution">
    <text evidence="5">The sequence shown here is derived from an EMBL/GenBank/DDBJ whole genome shotgun (WGS) entry which is preliminary data.</text>
</comment>
<gene>
    <name evidence="5" type="ORF">DFP99_1431</name>
</gene>
<sequence length="363" mass="41087">MKRLVWLTGIILATVALLFGVNVILNKAQEPAKASKAGNSTLTIYNWGDYIDPSLIQKFEKQTGYRVNYETFDSNEAMITKIKQGGTNYDLTVPSDYMIAKMKEEHLLVPLDKSKLTNYKYYDKRFLNQSFDKGNKYSLPYFWGTLGIVYNDKYVKASEVQTWNDLWDAKWKNSIMLLDSSRDMMGMALASNDDSVNATDTATLAAAKGKLDALMPNVKAIVADEIKMYMVQDEAKIAVDYSGEAATMIDEDSHLHYVVPKGNGNIWFDNIVMPKTVKNKKAAYAFLNFISEPKNAAQNAEYVGYATPNKAAFALLPKALRNDKQWYPSNQQVSKLTVYQNLSPTLTQTYNDLFLEFKMSTKH</sequence>
<dbReference type="PIRSF" id="PIRSF019574">
    <property type="entry name" value="Periplasmic_polyamine_BP"/>
    <property type="match status" value="1"/>
</dbReference>
<dbReference type="InterPro" id="IPR006059">
    <property type="entry name" value="SBP"/>
</dbReference>
<dbReference type="GO" id="GO:0019808">
    <property type="term" value="F:polyamine binding"/>
    <property type="evidence" value="ECO:0007669"/>
    <property type="project" value="InterPro"/>
</dbReference>
<keyword evidence="6" id="KW-1185">Reference proteome</keyword>
<dbReference type="Pfam" id="PF13416">
    <property type="entry name" value="SBP_bac_8"/>
    <property type="match status" value="1"/>
</dbReference>
<dbReference type="KEGG" id="wso:WSWS_00276"/>
<evidence type="ECO:0000313" key="5">
    <source>
        <dbReference type="EMBL" id="RDL01525.1"/>
    </source>
</evidence>
<accession>A0A288QVU0</accession>
<dbReference type="PANTHER" id="PTHR30222">
    <property type="entry name" value="SPERMIDINE/PUTRESCINE-BINDING PERIPLASMIC PROTEIN"/>
    <property type="match status" value="1"/>
</dbReference>
<dbReference type="RefSeq" id="WP_070229579.1">
    <property type="nucleotide sequence ID" value="NZ_BJYO01000006.1"/>
</dbReference>
<protein>
    <submittedName>
        <fullName evidence="5">Spermidine/putrescine transport system substrate-binding protein</fullName>
    </submittedName>
</protein>
<dbReference type="Proteomes" id="UP000254912">
    <property type="component" value="Unassembled WGS sequence"/>
</dbReference>
<organism evidence="5 6">
    <name type="scientific">Weissella soli</name>
    <dbReference type="NCBI Taxonomy" id="155866"/>
    <lineage>
        <taxon>Bacteria</taxon>
        <taxon>Bacillati</taxon>
        <taxon>Bacillota</taxon>
        <taxon>Bacilli</taxon>
        <taxon>Lactobacillales</taxon>
        <taxon>Lactobacillaceae</taxon>
        <taxon>Weissella</taxon>
    </lineage>
</organism>
<dbReference type="GO" id="GO:0015846">
    <property type="term" value="P:polyamine transport"/>
    <property type="evidence" value="ECO:0007669"/>
    <property type="project" value="InterPro"/>
</dbReference>
<evidence type="ECO:0000256" key="2">
    <source>
        <dbReference type="ARBA" id="ARBA00022448"/>
    </source>
</evidence>
<evidence type="ECO:0000256" key="1">
    <source>
        <dbReference type="ARBA" id="ARBA00004418"/>
    </source>
</evidence>
<keyword evidence="2" id="KW-0813">Transport</keyword>
<dbReference type="InterPro" id="IPR001188">
    <property type="entry name" value="Sperm_putr-bd"/>
</dbReference>